<comment type="similarity">
    <text evidence="6">Belongs to the gamma-glutamyltransferase family.</text>
</comment>
<dbReference type="GO" id="GO:0103068">
    <property type="term" value="F:leukotriene C4 gamma-glutamyl transferase activity"/>
    <property type="evidence" value="ECO:0007669"/>
    <property type="project" value="UniProtKB-EC"/>
</dbReference>
<keyword evidence="7" id="KW-0732">Signal</keyword>
<dbReference type="SUPFAM" id="SSF56235">
    <property type="entry name" value="N-terminal nucleophile aminohydrolases (Ntn hydrolases)"/>
    <property type="match status" value="1"/>
</dbReference>
<proteinExistence type="inferred from homology"/>
<dbReference type="Gene3D" id="1.10.246.130">
    <property type="match status" value="1"/>
</dbReference>
<keyword evidence="6 8" id="KW-0808">Transferase</keyword>
<dbReference type="AlphaFoldDB" id="A0A6M5Z0J4"/>
<evidence type="ECO:0000313" key="8">
    <source>
        <dbReference type="EMBL" id="QJW99907.1"/>
    </source>
</evidence>
<keyword evidence="6" id="KW-0317">Glutathione biosynthesis</keyword>
<dbReference type="PANTHER" id="PTHR43881">
    <property type="entry name" value="GAMMA-GLUTAMYLTRANSPEPTIDASE (AFU_ORTHOLOGUE AFUA_4G13580)"/>
    <property type="match status" value="1"/>
</dbReference>
<comment type="catalytic activity">
    <reaction evidence="3 6">
        <text>an N-terminal (5-L-glutamyl)-[peptide] + an alpha-amino acid = 5-L-glutamyl amino acid + an N-terminal L-alpha-aminoacyl-[peptide]</text>
        <dbReference type="Rhea" id="RHEA:23904"/>
        <dbReference type="Rhea" id="RHEA-COMP:9780"/>
        <dbReference type="Rhea" id="RHEA-COMP:9795"/>
        <dbReference type="ChEBI" id="CHEBI:77644"/>
        <dbReference type="ChEBI" id="CHEBI:78597"/>
        <dbReference type="ChEBI" id="CHEBI:78599"/>
        <dbReference type="ChEBI" id="CHEBI:78608"/>
        <dbReference type="EC" id="2.3.2.2"/>
    </reaction>
</comment>
<dbReference type="InterPro" id="IPR052896">
    <property type="entry name" value="GGT-like_enzyme"/>
</dbReference>
<dbReference type="InterPro" id="IPR043138">
    <property type="entry name" value="GGT_lsub"/>
</dbReference>
<dbReference type="GO" id="GO:0006751">
    <property type="term" value="P:glutathione catabolic process"/>
    <property type="evidence" value="ECO:0007669"/>
    <property type="project" value="UniProtKB-UniRule"/>
</dbReference>
<comment type="catalytic activity">
    <reaction evidence="2 6">
        <text>glutathione + H2O = L-cysteinylglycine + L-glutamate</text>
        <dbReference type="Rhea" id="RHEA:28807"/>
        <dbReference type="ChEBI" id="CHEBI:15377"/>
        <dbReference type="ChEBI" id="CHEBI:29985"/>
        <dbReference type="ChEBI" id="CHEBI:57925"/>
        <dbReference type="ChEBI" id="CHEBI:61694"/>
        <dbReference type="EC" id="3.4.19.13"/>
    </reaction>
</comment>
<dbReference type="EC" id="2.3.2.2" evidence="6"/>
<dbReference type="Gene3D" id="3.60.20.40">
    <property type="match status" value="1"/>
</dbReference>
<dbReference type="KEGG" id="ftj:FTUN_7530"/>
<dbReference type="UniPathway" id="UPA00204"/>
<organism evidence="8 9">
    <name type="scientific">Frigoriglobus tundricola</name>
    <dbReference type="NCBI Taxonomy" id="2774151"/>
    <lineage>
        <taxon>Bacteria</taxon>
        <taxon>Pseudomonadati</taxon>
        <taxon>Planctomycetota</taxon>
        <taxon>Planctomycetia</taxon>
        <taxon>Gemmatales</taxon>
        <taxon>Gemmataceae</taxon>
        <taxon>Frigoriglobus</taxon>
    </lineage>
</organism>
<feature type="chain" id="PRO_5027045014" description="Glutathione hydrolase proenzyme" evidence="7">
    <location>
        <begin position="21"/>
        <end position="569"/>
    </location>
</feature>
<evidence type="ECO:0000256" key="7">
    <source>
        <dbReference type="SAM" id="SignalP"/>
    </source>
</evidence>
<keyword evidence="6 8" id="KW-0378">Hydrolase</keyword>
<reference evidence="9" key="1">
    <citation type="submission" date="2020-05" db="EMBL/GenBank/DDBJ databases">
        <title>Frigoriglobus tundricola gen. nov., sp. nov., a psychrotolerant cellulolytic planctomycete of the family Gemmataceae with two divergent copies of 16S rRNA gene.</title>
        <authorList>
            <person name="Kulichevskaya I.S."/>
            <person name="Ivanova A.A."/>
            <person name="Naumoff D.G."/>
            <person name="Beletsky A.V."/>
            <person name="Rijpstra W.I.C."/>
            <person name="Sinninghe Damste J.S."/>
            <person name="Mardanov A.V."/>
            <person name="Ravin N.V."/>
            <person name="Dedysh S.N."/>
        </authorList>
    </citation>
    <scope>NUCLEOTIDE SEQUENCE [LARGE SCALE GENOMIC DNA]</scope>
    <source>
        <strain evidence="9">PL17</strain>
    </source>
</reference>
<feature type="signal peptide" evidence="7">
    <location>
        <begin position="1"/>
        <end position="20"/>
    </location>
</feature>
<dbReference type="InterPro" id="IPR029055">
    <property type="entry name" value="Ntn_hydrolases_N"/>
</dbReference>
<evidence type="ECO:0000256" key="1">
    <source>
        <dbReference type="ARBA" id="ARBA00001049"/>
    </source>
</evidence>
<comment type="PTM">
    <text evidence="6">Cleaved by autocatalysis into a large and a small subunit.</text>
</comment>
<dbReference type="PRINTS" id="PR01210">
    <property type="entry name" value="GGTRANSPTASE"/>
</dbReference>
<gene>
    <name evidence="8" type="ORF">FTUN_7530</name>
</gene>
<evidence type="ECO:0000313" key="9">
    <source>
        <dbReference type="Proteomes" id="UP000503447"/>
    </source>
</evidence>
<feature type="active site" description="Nucleophile" evidence="4">
    <location>
        <position position="378"/>
    </location>
</feature>
<dbReference type="EMBL" id="CP053452">
    <property type="protein sequence ID" value="QJW99907.1"/>
    <property type="molecule type" value="Genomic_DNA"/>
</dbReference>
<name>A0A6M5Z0J4_9BACT</name>
<dbReference type="InterPro" id="IPR000101">
    <property type="entry name" value="GGT_peptidase"/>
</dbReference>
<dbReference type="NCBIfam" id="TIGR00066">
    <property type="entry name" value="g_glut_trans"/>
    <property type="match status" value="1"/>
</dbReference>
<evidence type="ECO:0000256" key="4">
    <source>
        <dbReference type="PIRSR" id="PIRSR600101-1"/>
    </source>
</evidence>
<keyword evidence="9" id="KW-1185">Reference proteome</keyword>
<sequence length="569" mass="60630">MFRYSFVGSLALFTSALLLSADRPTGQPGRAGRSVTVAQNGMVATSHPLAAQIGLDVLKKGGNAVDAAIATNAAMGLMEPTSCGIGGDLYAIVWDAKTQKLYGLNASGRAPGRATLAYFAEKKLKDIPTTGPLSWSVPGCVDGWDQLRQKFGTRSFQELLAPSIGYAESGVPVPEVIAGYWQSVNRMRDPGMRDTFLIRDGDQHRAPRSGEVFKNPALAKSYALIAGGGRDAFYQGEIAEKIVALSEQVGGLFTRKDFADHKSEWVEPVRTTYRGYDVWEIPPPGQGIAALQMLNLLEPFDLKTMGPESADYWHLLVEAKKLAFADRAKFYADPVFAKVPVRELISKEYAAGRAKLLDPKKALTEVPPGDPKLGAAETIYLTVVDKDRNCVSLIQSNYGGFGSGLAAPGTGFGIQNRGCLFALDAAHANKLEPGKRPFHTIIPALVTRGGKPFFTFGVMGGDMQPQGHAQVLVNLIDFGMNAQAAGEAPRVEHVGSATPTGTAGKPDGGTIKAEYGIPEAVVKELTRRGHTVERVKVNSGGYQGILIDPNTGVLHGGSEARKDGAAVGY</sequence>
<dbReference type="GO" id="GO:0036374">
    <property type="term" value="F:glutathione hydrolase activity"/>
    <property type="evidence" value="ECO:0007669"/>
    <property type="project" value="UniProtKB-UniRule"/>
</dbReference>
<dbReference type="EC" id="3.4.19.13" evidence="6"/>
<evidence type="ECO:0000256" key="5">
    <source>
        <dbReference type="PIRSR" id="PIRSR600101-2"/>
    </source>
</evidence>
<feature type="binding site" evidence="5">
    <location>
        <position position="461"/>
    </location>
    <ligand>
        <name>L-glutamate</name>
        <dbReference type="ChEBI" id="CHEBI:29985"/>
    </ligand>
</feature>
<protein>
    <recommendedName>
        <fullName evidence="6">Glutathione hydrolase proenzyme</fullName>
        <ecNumber evidence="6">2.3.2.2</ecNumber>
        <ecNumber evidence="6">3.4.19.13</ecNumber>
    </recommendedName>
    <component>
        <recommendedName>
            <fullName evidence="6">Glutathione hydrolase large chain</fullName>
        </recommendedName>
    </component>
    <component>
        <recommendedName>
            <fullName evidence="6">Glutathione hydrolase small chain</fullName>
        </recommendedName>
    </component>
</protein>
<accession>A0A6M5Z0J4</accession>
<comment type="subunit">
    <text evidence="6">This enzyme consists of two polypeptide chains, which are synthesized in precursor form from a single polypeptide.</text>
</comment>
<comment type="catalytic activity">
    <reaction evidence="1 6">
        <text>an S-substituted glutathione + H2O = an S-substituted L-cysteinylglycine + L-glutamate</text>
        <dbReference type="Rhea" id="RHEA:59468"/>
        <dbReference type="ChEBI" id="CHEBI:15377"/>
        <dbReference type="ChEBI" id="CHEBI:29985"/>
        <dbReference type="ChEBI" id="CHEBI:90779"/>
        <dbReference type="ChEBI" id="CHEBI:143103"/>
        <dbReference type="EC" id="3.4.19.13"/>
    </reaction>
</comment>
<comment type="pathway">
    <text evidence="6">Sulfur metabolism; glutathione metabolism.</text>
</comment>
<dbReference type="PANTHER" id="PTHR43881:SF1">
    <property type="entry name" value="GAMMA-GLUTAMYLTRANSPEPTIDASE (AFU_ORTHOLOGUE AFUA_4G13580)"/>
    <property type="match status" value="1"/>
</dbReference>
<evidence type="ECO:0000256" key="2">
    <source>
        <dbReference type="ARBA" id="ARBA00001089"/>
    </source>
</evidence>
<dbReference type="InterPro" id="IPR043137">
    <property type="entry name" value="GGT_ssub_C"/>
</dbReference>
<dbReference type="Proteomes" id="UP000503447">
    <property type="component" value="Chromosome"/>
</dbReference>
<evidence type="ECO:0000256" key="3">
    <source>
        <dbReference type="ARBA" id="ARBA00047417"/>
    </source>
</evidence>
<dbReference type="GO" id="GO:0006750">
    <property type="term" value="P:glutathione biosynthetic process"/>
    <property type="evidence" value="ECO:0007669"/>
    <property type="project" value="UniProtKB-KW"/>
</dbReference>
<dbReference type="RefSeq" id="WP_171474783.1">
    <property type="nucleotide sequence ID" value="NZ_CP053452.2"/>
</dbReference>
<keyword evidence="6 8" id="KW-0012">Acyltransferase</keyword>
<evidence type="ECO:0000256" key="6">
    <source>
        <dbReference type="RuleBase" id="RU368036"/>
    </source>
</evidence>
<dbReference type="Pfam" id="PF01019">
    <property type="entry name" value="G_glu_transpept"/>
    <property type="match status" value="1"/>
</dbReference>
<keyword evidence="6" id="KW-0865">Zymogen</keyword>